<keyword evidence="16" id="KW-1185">Reference proteome</keyword>
<gene>
    <name evidence="13" type="ORF">C1707_22150</name>
    <name evidence="14" type="ORF">CFHF_17315</name>
</gene>
<evidence type="ECO:0000313" key="15">
    <source>
        <dbReference type="Proteomes" id="UP000234483"/>
    </source>
</evidence>
<reference evidence="14 15" key="1">
    <citation type="submission" date="2017-12" db="EMBL/GenBank/DDBJ databases">
        <title>The genome sequence of Caulobacter flavus CGMCC1 15093.</title>
        <authorList>
            <person name="Gao J."/>
            <person name="Mao X."/>
            <person name="Sun J."/>
        </authorList>
    </citation>
    <scope>NUCLEOTIDE SEQUENCE [LARGE SCALE GENOMIC DNA]</scope>
    <source>
        <strain evidence="14 15">CGMCC1 15093</strain>
    </source>
</reference>
<dbReference type="Proteomes" id="UP000281192">
    <property type="component" value="Chromosome"/>
</dbReference>
<dbReference type="NCBIfam" id="TIGR01132">
    <property type="entry name" value="pgm"/>
    <property type="match status" value="1"/>
</dbReference>
<evidence type="ECO:0000256" key="7">
    <source>
        <dbReference type="NCBIfam" id="TIGR01132"/>
    </source>
</evidence>
<dbReference type="Gene3D" id="3.30.310.50">
    <property type="entry name" value="Alpha-D-phosphohexomutase, C-terminal domain"/>
    <property type="match status" value="1"/>
</dbReference>
<dbReference type="PANTHER" id="PTHR45745:SF1">
    <property type="entry name" value="PHOSPHOGLUCOMUTASE 2B-RELATED"/>
    <property type="match status" value="1"/>
</dbReference>
<evidence type="ECO:0000256" key="4">
    <source>
        <dbReference type="ARBA" id="ARBA00022723"/>
    </source>
</evidence>
<dbReference type="Proteomes" id="UP000234483">
    <property type="component" value="Unassembled WGS sequence"/>
</dbReference>
<dbReference type="GO" id="GO:0004614">
    <property type="term" value="F:phosphoglucomutase activity"/>
    <property type="evidence" value="ECO:0007669"/>
    <property type="project" value="UniProtKB-UniRule"/>
</dbReference>
<comment type="cofactor">
    <cofactor evidence="1">
        <name>Mg(2+)</name>
        <dbReference type="ChEBI" id="CHEBI:18420"/>
    </cofactor>
</comment>
<sequence length="546" mass="57542">MHEHAGRRARPEDLTDTDALVLAYADRQPDMADVAQRVAFGTSGHRGSSADGAFNEGHVLAITQAIVEHRASQGITGPVFVGRDTHALSEPAWRSVLEVLAGNGVEALVDAADGFTPTPAVSHAILAYNRVRPGQADGILLTPSHNPPRDGGIKYNPPSGGPAGGEITSAVAARANQLLEDGLRDVRRVPFERARVQAKAHDFLGRYIDDLPAILDLDAIRSAGVRIGADPLGGASVAYWGEIAERHRLDLTVVNDKVDPRWAFMPLDSDGKIRMDCSSPCAMANLIEMMSGQTPFDVAVGNDADADRHGIVTPDGGLMNPNHYLAVAIAYLFAHRPQWAAGVAVGKTLVSSSMIDRVVAGLGRRLLETPVGFKHFVPGLLDGSVGFGGEESAGAAFLRKDGSVWTTDKDGILLSLLAAEIQAVTGKSASQLYGDLAGRYGAPAYARIDAPADRREKARLAALSPTDVSAQVLAGEAITSILTAAPGNGEAIGGLKVTTENAWFAARPSGTEDVYKIYAESFLGPEHLKAVQTEARDLVGKVLKTA</sequence>
<keyword evidence="4 8" id="KW-0479">Metal-binding</keyword>
<evidence type="ECO:0000259" key="12">
    <source>
        <dbReference type="Pfam" id="PF02880"/>
    </source>
</evidence>
<dbReference type="OrthoDB" id="9806956at2"/>
<dbReference type="InterPro" id="IPR005845">
    <property type="entry name" value="A-D-PHexomutase_a/b/a-II"/>
</dbReference>
<evidence type="ECO:0000259" key="11">
    <source>
        <dbReference type="Pfam" id="PF02879"/>
    </source>
</evidence>
<dbReference type="InterPro" id="IPR016066">
    <property type="entry name" value="A-D-PHexomutase_CS"/>
</dbReference>
<dbReference type="InterPro" id="IPR005852">
    <property type="entry name" value="PGM_a-D-Glc-sp"/>
</dbReference>
<reference evidence="13 16" key="2">
    <citation type="submission" date="2018-01" db="EMBL/GenBank/DDBJ databases">
        <title>Complete genome sequence of Caulobacter flavus RHGG3.</title>
        <authorList>
            <person name="Yang E."/>
        </authorList>
    </citation>
    <scope>NUCLEOTIDE SEQUENCE [LARGE SCALE GENOMIC DNA]</scope>
    <source>
        <strain evidence="13 16">RHGG3</strain>
    </source>
</reference>
<dbReference type="GO" id="GO:0005975">
    <property type="term" value="P:carbohydrate metabolic process"/>
    <property type="evidence" value="ECO:0007669"/>
    <property type="project" value="UniProtKB-UniRule"/>
</dbReference>
<dbReference type="InterPro" id="IPR016055">
    <property type="entry name" value="A-D-PHexomutase_a/b/a-I/II/III"/>
</dbReference>
<keyword evidence="3" id="KW-0597">Phosphoprotein</keyword>
<evidence type="ECO:0000256" key="2">
    <source>
        <dbReference type="ARBA" id="ARBA00010231"/>
    </source>
</evidence>
<feature type="domain" description="Alpha-D-phosphohexomutase alpha/beta/alpha" evidence="12">
    <location>
        <begin position="320"/>
        <end position="439"/>
    </location>
</feature>
<evidence type="ECO:0000313" key="14">
    <source>
        <dbReference type="EMBL" id="PLR10277.1"/>
    </source>
</evidence>
<name>A0A2N5CQM8_9CAUL</name>
<keyword evidence="5 8" id="KW-0460">Magnesium</keyword>
<keyword evidence="6 14" id="KW-0413">Isomerase</keyword>
<evidence type="ECO:0000256" key="8">
    <source>
        <dbReference type="RuleBase" id="RU004326"/>
    </source>
</evidence>
<evidence type="ECO:0000256" key="5">
    <source>
        <dbReference type="ARBA" id="ARBA00022842"/>
    </source>
</evidence>
<evidence type="ECO:0000313" key="16">
    <source>
        <dbReference type="Proteomes" id="UP000281192"/>
    </source>
</evidence>
<dbReference type="EMBL" id="CP026100">
    <property type="protein sequence ID" value="AYV48745.1"/>
    <property type="molecule type" value="Genomic_DNA"/>
</dbReference>
<evidence type="ECO:0000259" key="9">
    <source>
        <dbReference type="Pfam" id="PF00408"/>
    </source>
</evidence>
<dbReference type="GO" id="GO:0008973">
    <property type="term" value="F:phosphopentomutase activity"/>
    <property type="evidence" value="ECO:0007669"/>
    <property type="project" value="TreeGrafter"/>
</dbReference>
<dbReference type="SUPFAM" id="SSF53738">
    <property type="entry name" value="Phosphoglucomutase, first 3 domains"/>
    <property type="match status" value="3"/>
</dbReference>
<evidence type="ECO:0000256" key="1">
    <source>
        <dbReference type="ARBA" id="ARBA00001946"/>
    </source>
</evidence>
<dbReference type="EMBL" id="PJRQ01000038">
    <property type="protein sequence ID" value="PLR10277.1"/>
    <property type="molecule type" value="Genomic_DNA"/>
</dbReference>
<dbReference type="InterPro" id="IPR005844">
    <property type="entry name" value="A-D-PHexomutase_a/b/a-I"/>
</dbReference>
<accession>A0A2N5CQM8</accession>
<dbReference type="PROSITE" id="PS00710">
    <property type="entry name" value="PGM_PMM"/>
    <property type="match status" value="1"/>
</dbReference>
<dbReference type="AlphaFoldDB" id="A0A2N5CQM8"/>
<proteinExistence type="inferred from homology"/>
<dbReference type="InterPro" id="IPR005846">
    <property type="entry name" value="A-D-PHexomutase_a/b/a-III"/>
</dbReference>
<dbReference type="Pfam" id="PF00408">
    <property type="entry name" value="PGM_PMM_IV"/>
    <property type="match status" value="1"/>
</dbReference>
<dbReference type="Pfam" id="PF02880">
    <property type="entry name" value="PGM_PMM_III"/>
    <property type="match status" value="1"/>
</dbReference>
<comment type="similarity">
    <text evidence="2 8">Belongs to the phosphohexose mutase family.</text>
</comment>
<dbReference type="GO" id="GO:0006166">
    <property type="term" value="P:purine ribonucleoside salvage"/>
    <property type="evidence" value="ECO:0007669"/>
    <property type="project" value="TreeGrafter"/>
</dbReference>
<dbReference type="Pfam" id="PF02879">
    <property type="entry name" value="PGM_PMM_II"/>
    <property type="match status" value="1"/>
</dbReference>
<feature type="domain" description="Alpha-D-phosphohexomutase alpha/beta/alpha" evidence="11">
    <location>
        <begin position="206"/>
        <end position="316"/>
    </location>
</feature>
<dbReference type="Gene3D" id="3.40.120.10">
    <property type="entry name" value="Alpha-D-Glucose-1,6-Bisphosphate, subunit A, domain 3"/>
    <property type="match status" value="3"/>
</dbReference>
<dbReference type="Pfam" id="PF02878">
    <property type="entry name" value="PGM_PMM_I"/>
    <property type="match status" value="1"/>
</dbReference>
<feature type="domain" description="Alpha-D-phosphohexomutase C-terminal" evidence="9">
    <location>
        <begin position="491"/>
        <end position="537"/>
    </location>
</feature>
<dbReference type="CDD" id="cd05801">
    <property type="entry name" value="PGM_like3"/>
    <property type="match status" value="1"/>
</dbReference>
<dbReference type="EC" id="5.4.2.2" evidence="7"/>
<evidence type="ECO:0000256" key="6">
    <source>
        <dbReference type="ARBA" id="ARBA00023235"/>
    </source>
</evidence>
<dbReference type="RefSeq" id="WP_101714241.1">
    <property type="nucleotide sequence ID" value="NZ_CP026100.1"/>
</dbReference>
<dbReference type="KEGG" id="cfh:C1707_22150"/>
<protein>
    <recommendedName>
        <fullName evidence="7">Phosphoglucomutase</fullName>
        <ecNumber evidence="7">5.4.2.2</ecNumber>
    </recommendedName>
</protein>
<dbReference type="InterPro" id="IPR036900">
    <property type="entry name" value="A-D-PHexomutase_C_sf"/>
</dbReference>
<dbReference type="SUPFAM" id="SSF55957">
    <property type="entry name" value="Phosphoglucomutase, C-terminal domain"/>
    <property type="match status" value="1"/>
</dbReference>
<evidence type="ECO:0000256" key="3">
    <source>
        <dbReference type="ARBA" id="ARBA00022553"/>
    </source>
</evidence>
<dbReference type="PANTHER" id="PTHR45745">
    <property type="entry name" value="PHOSPHOMANNOMUTASE 45A"/>
    <property type="match status" value="1"/>
</dbReference>
<evidence type="ECO:0000313" key="13">
    <source>
        <dbReference type="EMBL" id="AYV48745.1"/>
    </source>
</evidence>
<organism evidence="14 15">
    <name type="scientific">Caulobacter flavus</name>
    <dbReference type="NCBI Taxonomy" id="1679497"/>
    <lineage>
        <taxon>Bacteria</taxon>
        <taxon>Pseudomonadati</taxon>
        <taxon>Pseudomonadota</taxon>
        <taxon>Alphaproteobacteria</taxon>
        <taxon>Caulobacterales</taxon>
        <taxon>Caulobacteraceae</taxon>
        <taxon>Caulobacter</taxon>
    </lineage>
</organism>
<feature type="domain" description="Alpha-D-phosphohexomutase alpha/beta/alpha" evidence="10">
    <location>
        <begin position="38"/>
        <end position="177"/>
    </location>
</feature>
<dbReference type="InterPro" id="IPR005843">
    <property type="entry name" value="A-D-PHexomutase_C"/>
</dbReference>
<dbReference type="GO" id="GO:0000287">
    <property type="term" value="F:magnesium ion binding"/>
    <property type="evidence" value="ECO:0007669"/>
    <property type="project" value="InterPro"/>
</dbReference>
<evidence type="ECO:0000259" key="10">
    <source>
        <dbReference type="Pfam" id="PF02878"/>
    </source>
</evidence>